<feature type="signal peptide" evidence="3">
    <location>
        <begin position="1"/>
        <end position="18"/>
    </location>
</feature>
<feature type="chain" id="PRO_5047049626" description="Fungal lipase-type domain-containing protein" evidence="3">
    <location>
        <begin position="19"/>
        <end position="324"/>
    </location>
</feature>
<dbReference type="PANTHER" id="PTHR46640:SF1">
    <property type="entry name" value="FUNGAL LIPASE-LIKE DOMAIN-CONTAINING PROTEIN-RELATED"/>
    <property type="match status" value="1"/>
</dbReference>
<dbReference type="InterPro" id="IPR051299">
    <property type="entry name" value="AB_hydrolase_lip/est"/>
</dbReference>
<protein>
    <recommendedName>
        <fullName evidence="4">Fungal lipase-type domain-containing protein</fullName>
    </recommendedName>
</protein>
<evidence type="ECO:0000259" key="4">
    <source>
        <dbReference type="Pfam" id="PF01764"/>
    </source>
</evidence>
<dbReference type="Proteomes" id="UP001521222">
    <property type="component" value="Unassembled WGS sequence"/>
</dbReference>
<proteinExistence type="predicted"/>
<keyword evidence="2" id="KW-0378">Hydrolase</keyword>
<reference evidence="5 6" key="1">
    <citation type="submission" date="2024-02" db="EMBL/GenBank/DDBJ databases">
        <title>De novo assembly and annotation of 12 fungi associated with fruit tree decline syndrome in Ontario, Canada.</title>
        <authorList>
            <person name="Sulman M."/>
            <person name="Ellouze W."/>
            <person name="Ilyukhin E."/>
        </authorList>
    </citation>
    <scope>NUCLEOTIDE SEQUENCE [LARGE SCALE GENOMIC DNA]</scope>
    <source>
        <strain evidence="5 6">M97-236</strain>
    </source>
</reference>
<evidence type="ECO:0000256" key="2">
    <source>
        <dbReference type="ARBA" id="ARBA00022801"/>
    </source>
</evidence>
<evidence type="ECO:0000256" key="3">
    <source>
        <dbReference type="SAM" id="SignalP"/>
    </source>
</evidence>
<name>A0ABR3QVX4_9PLEO</name>
<organism evidence="5 6">
    <name type="scientific">Nothophoma quercina</name>
    <dbReference type="NCBI Taxonomy" id="749835"/>
    <lineage>
        <taxon>Eukaryota</taxon>
        <taxon>Fungi</taxon>
        <taxon>Dikarya</taxon>
        <taxon>Ascomycota</taxon>
        <taxon>Pezizomycotina</taxon>
        <taxon>Dothideomycetes</taxon>
        <taxon>Pleosporomycetidae</taxon>
        <taxon>Pleosporales</taxon>
        <taxon>Pleosporineae</taxon>
        <taxon>Didymellaceae</taxon>
        <taxon>Nothophoma</taxon>
    </lineage>
</organism>
<dbReference type="SUPFAM" id="SSF53474">
    <property type="entry name" value="alpha/beta-Hydrolases"/>
    <property type="match status" value="1"/>
</dbReference>
<dbReference type="PANTHER" id="PTHR46640">
    <property type="entry name" value="TRIACYLGLYCEROL LIPASE, PUTATIVE (AFU_ORTHOLOGUE AFUA_6G06510)-RELATED"/>
    <property type="match status" value="1"/>
</dbReference>
<comment type="caution">
    <text evidence="5">The sequence shown here is derived from an EMBL/GenBank/DDBJ whole genome shotgun (WGS) entry which is preliminary data.</text>
</comment>
<gene>
    <name evidence="5" type="ORF">SLS59_007985</name>
</gene>
<dbReference type="CDD" id="cd00519">
    <property type="entry name" value="Lipase_3"/>
    <property type="match status" value="1"/>
</dbReference>
<dbReference type="InterPro" id="IPR002921">
    <property type="entry name" value="Fungal_lipase-type"/>
</dbReference>
<accession>A0ABR3QVX4</accession>
<dbReference type="InterPro" id="IPR029058">
    <property type="entry name" value="AB_hydrolase_fold"/>
</dbReference>
<keyword evidence="6" id="KW-1185">Reference proteome</keyword>
<keyword evidence="1 3" id="KW-0732">Signal</keyword>
<dbReference type="Gene3D" id="3.40.50.1820">
    <property type="entry name" value="alpha/beta hydrolase"/>
    <property type="match status" value="1"/>
</dbReference>
<dbReference type="Pfam" id="PF01764">
    <property type="entry name" value="Lipase_3"/>
    <property type="match status" value="1"/>
</dbReference>
<sequence length="324" mass="34549">MKTVSVTLAALAGSLALALPTELAERQAAQPRVQSTTVFPRTFTFLSNFSLVDPALYPVLQRYTRFAVAALATFTFNLGTCPSPPFKSTLVKTVNNLVTDTQAAIFRDDTAKELILSFPGTASVQDFVTDFVFVPLNQTTATGCTDCRVHGGFYTAWRSIADEVTTALADLRAQNPGYNTIITGHSLGGAIATLAYTDLKAANVPVQTAYTMGSPRVGNPTYADFNDRLSGASDTNLGTLIRITHNVDGVPGLPSQAMGFQHSRTEIYELDNAAGTQAPETTFRCFGQEAADCNRGTATGFINQDHLVYTGVQMTDGAECANAS</sequence>
<evidence type="ECO:0000313" key="6">
    <source>
        <dbReference type="Proteomes" id="UP001521222"/>
    </source>
</evidence>
<evidence type="ECO:0000256" key="1">
    <source>
        <dbReference type="ARBA" id="ARBA00022729"/>
    </source>
</evidence>
<feature type="domain" description="Fungal lipase-type" evidence="4">
    <location>
        <begin position="116"/>
        <end position="256"/>
    </location>
</feature>
<evidence type="ECO:0000313" key="5">
    <source>
        <dbReference type="EMBL" id="KAL1596285.1"/>
    </source>
</evidence>
<dbReference type="EMBL" id="JAKIXB020000029">
    <property type="protein sequence ID" value="KAL1596285.1"/>
    <property type="molecule type" value="Genomic_DNA"/>
</dbReference>